<reference evidence="1" key="1">
    <citation type="submission" date="2021-05" db="EMBL/GenBank/DDBJ databases">
        <authorList>
            <person name="Alioto T."/>
            <person name="Alioto T."/>
            <person name="Gomez Garrido J."/>
        </authorList>
    </citation>
    <scope>NUCLEOTIDE SEQUENCE</scope>
</reference>
<name>A0A8D9BKI1_9HEMI</name>
<accession>A0A8D9BKI1</accession>
<proteinExistence type="predicted"/>
<dbReference type="EMBL" id="HBUF01637613">
    <property type="protein sequence ID" value="CAG6784465.1"/>
    <property type="molecule type" value="Transcribed_RNA"/>
</dbReference>
<sequence length="160" mass="18428">MWEEKNQMSGYRTHDPGLLLPVSSKSDLKIVRYLRVRAHELYVRACARCTVSSKTEKDTEIPSGRFYIQHREHSKISSQFGKADQETFIAHEIHISACGVLKFLVDPLTPKPNAYINMQAYTKPMEGEHTVFQHPHNNKAVFDWSTQSSQSFPQNFFKIG</sequence>
<dbReference type="AlphaFoldDB" id="A0A8D9BKI1"/>
<protein>
    <submittedName>
        <fullName evidence="1">Uncharacterized protein</fullName>
    </submittedName>
</protein>
<evidence type="ECO:0000313" key="1">
    <source>
        <dbReference type="EMBL" id="CAG6784465.1"/>
    </source>
</evidence>
<organism evidence="1">
    <name type="scientific">Cacopsylla melanoneura</name>
    <dbReference type="NCBI Taxonomy" id="428564"/>
    <lineage>
        <taxon>Eukaryota</taxon>
        <taxon>Metazoa</taxon>
        <taxon>Ecdysozoa</taxon>
        <taxon>Arthropoda</taxon>
        <taxon>Hexapoda</taxon>
        <taxon>Insecta</taxon>
        <taxon>Pterygota</taxon>
        <taxon>Neoptera</taxon>
        <taxon>Paraneoptera</taxon>
        <taxon>Hemiptera</taxon>
        <taxon>Sternorrhyncha</taxon>
        <taxon>Psylloidea</taxon>
        <taxon>Psyllidae</taxon>
        <taxon>Psyllinae</taxon>
        <taxon>Cacopsylla</taxon>
    </lineage>
</organism>